<dbReference type="NCBIfam" id="TIGR02937">
    <property type="entry name" value="sigma70-ECF"/>
    <property type="match status" value="1"/>
</dbReference>
<dbReference type="SUPFAM" id="SSF88946">
    <property type="entry name" value="Sigma2 domain of RNA polymerase sigma factors"/>
    <property type="match status" value="1"/>
</dbReference>
<dbReference type="InterPro" id="IPR036388">
    <property type="entry name" value="WH-like_DNA-bd_sf"/>
</dbReference>
<evidence type="ECO:0000259" key="7">
    <source>
        <dbReference type="Pfam" id="PF08281"/>
    </source>
</evidence>
<dbReference type="Proteomes" id="UP000479132">
    <property type="component" value="Unassembled WGS sequence"/>
</dbReference>
<evidence type="ECO:0000313" key="8">
    <source>
        <dbReference type="EMBL" id="NGP87042.1"/>
    </source>
</evidence>
<dbReference type="Pfam" id="PF04542">
    <property type="entry name" value="Sigma70_r2"/>
    <property type="match status" value="1"/>
</dbReference>
<dbReference type="InterPro" id="IPR013324">
    <property type="entry name" value="RNA_pol_sigma_r3/r4-like"/>
</dbReference>
<keyword evidence="5" id="KW-0804">Transcription</keyword>
<dbReference type="GO" id="GO:0006352">
    <property type="term" value="P:DNA-templated transcription initiation"/>
    <property type="evidence" value="ECO:0007669"/>
    <property type="project" value="InterPro"/>
</dbReference>
<protein>
    <submittedName>
        <fullName evidence="8">RNA polymerase sigma factor</fullName>
    </submittedName>
</protein>
<feature type="domain" description="RNA polymerase sigma factor 70 region 4 type 2" evidence="7">
    <location>
        <begin position="108"/>
        <end position="159"/>
    </location>
</feature>
<dbReference type="GO" id="GO:0003677">
    <property type="term" value="F:DNA binding"/>
    <property type="evidence" value="ECO:0007669"/>
    <property type="project" value="UniProtKB-KW"/>
</dbReference>
<dbReference type="CDD" id="cd06171">
    <property type="entry name" value="Sigma70_r4"/>
    <property type="match status" value="1"/>
</dbReference>
<dbReference type="GO" id="GO:0016987">
    <property type="term" value="F:sigma factor activity"/>
    <property type="evidence" value="ECO:0007669"/>
    <property type="project" value="UniProtKB-KW"/>
</dbReference>
<dbReference type="EMBL" id="JAALLS010000002">
    <property type="protein sequence ID" value="NGP87042.1"/>
    <property type="molecule type" value="Genomic_DNA"/>
</dbReference>
<dbReference type="Gene3D" id="1.10.10.10">
    <property type="entry name" value="Winged helix-like DNA-binding domain superfamily/Winged helix DNA-binding domain"/>
    <property type="match status" value="1"/>
</dbReference>
<evidence type="ECO:0000256" key="1">
    <source>
        <dbReference type="ARBA" id="ARBA00010641"/>
    </source>
</evidence>
<name>A0A6M1T9K6_9BACT</name>
<dbReference type="InterPro" id="IPR013325">
    <property type="entry name" value="RNA_pol_sigma_r2"/>
</dbReference>
<dbReference type="PANTHER" id="PTHR43133">
    <property type="entry name" value="RNA POLYMERASE ECF-TYPE SIGMA FACTO"/>
    <property type="match status" value="1"/>
</dbReference>
<sequence length="175" mass="20457">MTKQKFKTYVLPFKGKLFRLALRMLNSRQEAEDTIQDVYLKLWNMRDGLSQYNSLEALAVTVTKNLCIDKLRSYRNRNKNDGALELMNLSTGGRYDPVASIEMDESMQCIHKYIQQLPDRQRLVIQLRDIEQLSYEEIAEQTGLKVNNIRVALSRARKNVRTAYLKEQNYEEGTS</sequence>
<keyword evidence="2" id="KW-0805">Transcription regulation</keyword>
<dbReference type="Pfam" id="PF08281">
    <property type="entry name" value="Sigma70_r4_2"/>
    <property type="match status" value="1"/>
</dbReference>
<dbReference type="AlphaFoldDB" id="A0A6M1T9K6"/>
<proteinExistence type="inferred from homology"/>
<dbReference type="InterPro" id="IPR013249">
    <property type="entry name" value="RNA_pol_sigma70_r4_t2"/>
</dbReference>
<dbReference type="Gene3D" id="1.10.1740.10">
    <property type="match status" value="1"/>
</dbReference>
<keyword evidence="9" id="KW-1185">Reference proteome</keyword>
<evidence type="ECO:0000256" key="2">
    <source>
        <dbReference type="ARBA" id="ARBA00023015"/>
    </source>
</evidence>
<accession>A0A6M1T9K6</accession>
<gene>
    <name evidence="8" type="ORF">G3569_01645</name>
</gene>
<evidence type="ECO:0000256" key="3">
    <source>
        <dbReference type="ARBA" id="ARBA00023082"/>
    </source>
</evidence>
<dbReference type="InterPro" id="IPR039425">
    <property type="entry name" value="RNA_pol_sigma-70-like"/>
</dbReference>
<feature type="domain" description="RNA polymerase sigma-70 region 2" evidence="6">
    <location>
        <begin position="14"/>
        <end position="75"/>
    </location>
</feature>
<organism evidence="8 9">
    <name type="scientific">Fodinibius halophilus</name>
    <dbReference type="NCBI Taxonomy" id="1736908"/>
    <lineage>
        <taxon>Bacteria</taxon>
        <taxon>Pseudomonadati</taxon>
        <taxon>Balneolota</taxon>
        <taxon>Balneolia</taxon>
        <taxon>Balneolales</taxon>
        <taxon>Balneolaceae</taxon>
        <taxon>Fodinibius</taxon>
    </lineage>
</organism>
<keyword evidence="4" id="KW-0238">DNA-binding</keyword>
<dbReference type="InterPro" id="IPR014284">
    <property type="entry name" value="RNA_pol_sigma-70_dom"/>
</dbReference>
<reference evidence="8 9" key="1">
    <citation type="submission" date="2020-02" db="EMBL/GenBank/DDBJ databases">
        <title>Aliifodinibius halophilus 2W32, complete genome.</title>
        <authorList>
            <person name="Li Y."/>
            <person name="Wu S."/>
        </authorList>
    </citation>
    <scope>NUCLEOTIDE SEQUENCE [LARGE SCALE GENOMIC DNA]</scope>
    <source>
        <strain evidence="8 9">2W32</strain>
    </source>
</reference>
<evidence type="ECO:0000259" key="6">
    <source>
        <dbReference type="Pfam" id="PF04542"/>
    </source>
</evidence>
<evidence type="ECO:0000256" key="5">
    <source>
        <dbReference type="ARBA" id="ARBA00023163"/>
    </source>
</evidence>
<dbReference type="PANTHER" id="PTHR43133:SF8">
    <property type="entry name" value="RNA POLYMERASE SIGMA FACTOR HI_1459-RELATED"/>
    <property type="match status" value="1"/>
</dbReference>
<dbReference type="InterPro" id="IPR007627">
    <property type="entry name" value="RNA_pol_sigma70_r2"/>
</dbReference>
<keyword evidence="3" id="KW-0731">Sigma factor</keyword>
<comment type="caution">
    <text evidence="8">The sequence shown here is derived from an EMBL/GenBank/DDBJ whole genome shotgun (WGS) entry which is preliminary data.</text>
</comment>
<evidence type="ECO:0000313" key="9">
    <source>
        <dbReference type="Proteomes" id="UP000479132"/>
    </source>
</evidence>
<evidence type="ECO:0000256" key="4">
    <source>
        <dbReference type="ARBA" id="ARBA00023125"/>
    </source>
</evidence>
<dbReference type="RefSeq" id="WP_165265437.1">
    <property type="nucleotide sequence ID" value="NZ_JAALLS010000002.1"/>
</dbReference>
<dbReference type="SUPFAM" id="SSF88659">
    <property type="entry name" value="Sigma3 and sigma4 domains of RNA polymerase sigma factors"/>
    <property type="match status" value="1"/>
</dbReference>
<comment type="similarity">
    <text evidence="1">Belongs to the sigma-70 factor family. ECF subfamily.</text>
</comment>